<reference evidence="5 6" key="1">
    <citation type="submission" date="2020-08" db="EMBL/GenBank/DDBJ databases">
        <authorList>
            <person name="Hejnol A."/>
        </authorList>
    </citation>
    <scope>NUCLEOTIDE SEQUENCE [LARGE SCALE GENOMIC DNA]</scope>
</reference>
<dbReference type="PANTHER" id="PTHR23048">
    <property type="entry name" value="MYOSIN LIGHT CHAIN 1, 3"/>
    <property type="match status" value="1"/>
</dbReference>
<dbReference type="InterPro" id="IPR018247">
    <property type="entry name" value="EF_Hand_1_Ca_BS"/>
</dbReference>
<feature type="domain" description="EF-hand" evidence="4">
    <location>
        <begin position="132"/>
        <end position="167"/>
    </location>
</feature>
<comment type="caution">
    <text evidence="5">The sequence shown here is derived from an EMBL/GenBank/DDBJ whole genome shotgun (WGS) entry which is preliminary data.</text>
</comment>
<dbReference type="InterPro" id="IPR002048">
    <property type="entry name" value="EF_hand_dom"/>
</dbReference>
<dbReference type="GO" id="GO:0016460">
    <property type="term" value="C:myosin II complex"/>
    <property type="evidence" value="ECO:0007669"/>
    <property type="project" value="TreeGrafter"/>
</dbReference>
<dbReference type="EMBL" id="CAJFCJ010000004">
    <property type="protein sequence ID" value="CAD5113614.1"/>
    <property type="molecule type" value="Genomic_DNA"/>
</dbReference>
<evidence type="ECO:0000259" key="4">
    <source>
        <dbReference type="PROSITE" id="PS50222"/>
    </source>
</evidence>
<dbReference type="PROSITE" id="PS00018">
    <property type="entry name" value="EF_HAND_1"/>
    <property type="match status" value="3"/>
</dbReference>
<name>A0A7I8VBA0_9ANNE</name>
<dbReference type="OrthoDB" id="26525at2759"/>
<sequence length="224" mass="26010">MSKYSKKNQQKTIEDYLAHLEITEDELKEYREAFKLFDKDNNGYITTKELGTVMRSLGQNPTEQELIDKINEVDVDGSGTIDFQEFVVMMARQQCMGREELEQAFRIFDANGDGYIDSAELRHLLTNVGEKLSDEDVDEMIAEVDVDGDGKVNWKEFVQMMSQMMGMDNPLEGDDGKYTSYNLRLTEQLGRYIFADYNSFHSFAHCLPSIPIYRLFRSKKKIKR</sequence>
<keyword evidence="2" id="KW-0106">Calcium</keyword>
<accession>A0A7I8VBA0</accession>
<evidence type="ECO:0000313" key="5">
    <source>
        <dbReference type="EMBL" id="CAD5113614.1"/>
    </source>
</evidence>
<dbReference type="AlphaFoldDB" id="A0A7I8VBA0"/>
<evidence type="ECO:0000256" key="2">
    <source>
        <dbReference type="ARBA" id="ARBA00022837"/>
    </source>
</evidence>
<keyword evidence="6" id="KW-1185">Reference proteome</keyword>
<feature type="domain" description="EF-hand" evidence="4">
    <location>
        <begin position="96"/>
        <end position="131"/>
    </location>
</feature>
<dbReference type="InterPro" id="IPR050230">
    <property type="entry name" value="CALM/Myosin/TropC-like"/>
</dbReference>
<keyword evidence="1" id="KW-0677">Repeat</keyword>
<protein>
    <submittedName>
        <fullName evidence="5">DgyrCDS2775</fullName>
    </submittedName>
</protein>
<gene>
    <name evidence="5" type="ORF">DGYR_LOCUS2572</name>
</gene>
<dbReference type="Pfam" id="PF13499">
    <property type="entry name" value="EF-hand_7"/>
    <property type="match status" value="2"/>
</dbReference>
<evidence type="ECO:0000256" key="1">
    <source>
        <dbReference type="ARBA" id="ARBA00022737"/>
    </source>
</evidence>
<dbReference type="Gene3D" id="1.10.238.10">
    <property type="entry name" value="EF-hand"/>
    <property type="match status" value="2"/>
</dbReference>
<dbReference type="GO" id="GO:0005509">
    <property type="term" value="F:calcium ion binding"/>
    <property type="evidence" value="ECO:0007669"/>
    <property type="project" value="InterPro"/>
</dbReference>
<keyword evidence="3" id="KW-0175">Coiled coil</keyword>
<dbReference type="PANTHER" id="PTHR23048:SF0">
    <property type="entry name" value="CALMODULIN LIKE 3"/>
    <property type="match status" value="1"/>
</dbReference>
<feature type="domain" description="EF-hand" evidence="4">
    <location>
        <begin position="61"/>
        <end position="95"/>
    </location>
</feature>
<evidence type="ECO:0000256" key="3">
    <source>
        <dbReference type="SAM" id="Coils"/>
    </source>
</evidence>
<proteinExistence type="predicted"/>
<dbReference type="SMART" id="SM00054">
    <property type="entry name" value="EFh"/>
    <property type="match status" value="4"/>
</dbReference>
<dbReference type="FunFam" id="1.10.238.10:FF:000527">
    <property type="entry name" value="Calmodulin-3"/>
    <property type="match status" value="1"/>
</dbReference>
<evidence type="ECO:0000313" key="6">
    <source>
        <dbReference type="Proteomes" id="UP000549394"/>
    </source>
</evidence>
<dbReference type="PROSITE" id="PS50222">
    <property type="entry name" value="EF_HAND_2"/>
    <property type="match status" value="4"/>
</dbReference>
<dbReference type="SUPFAM" id="SSF47473">
    <property type="entry name" value="EF-hand"/>
    <property type="match status" value="1"/>
</dbReference>
<feature type="coiled-coil region" evidence="3">
    <location>
        <begin position="6"/>
        <end position="40"/>
    </location>
</feature>
<organism evidence="5 6">
    <name type="scientific">Dimorphilus gyrociliatus</name>
    <dbReference type="NCBI Taxonomy" id="2664684"/>
    <lineage>
        <taxon>Eukaryota</taxon>
        <taxon>Metazoa</taxon>
        <taxon>Spiralia</taxon>
        <taxon>Lophotrochozoa</taxon>
        <taxon>Annelida</taxon>
        <taxon>Polychaeta</taxon>
        <taxon>Polychaeta incertae sedis</taxon>
        <taxon>Dinophilidae</taxon>
        <taxon>Dimorphilus</taxon>
    </lineage>
</organism>
<dbReference type="Proteomes" id="UP000549394">
    <property type="component" value="Unassembled WGS sequence"/>
</dbReference>
<dbReference type="CDD" id="cd00051">
    <property type="entry name" value="EFh"/>
    <property type="match status" value="2"/>
</dbReference>
<feature type="domain" description="EF-hand" evidence="4">
    <location>
        <begin position="25"/>
        <end position="60"/>
    </location>
</feature>
<dbReference type="InterPro" id="IPR011992">
    <property type="entry name" value="EF-hand-dom_pair"/>
</dbReference>